<dbReference type="InterPro" id="IPR036396">
    <property type="entry name" value="Cyt_P450_sf"/>
</dbReference>
<dbReference type="PANTHER" id="PTHR24305">
    <property type="entry name" value="CYTOCHROME P450"/>
    <property type="match status" value="1"/>
</dbReference>
<gene>
    <name evidence="1" type="ORF">LTR24_009652</name>
</gene>
<evidence type="ECO:0000313" key="1">
    <source>
        <dbReference type="EMBL" id="KAK5077438.1"/>
    </source>
</evidence>
<dbReference type="InterPro" id="IPR001128">
    <property type="entry name" value="Cyt_P450"/>
</dbReference>
<dbReference type="CDD" id="cd11060">
    <property type="entry name" value="CYP57A1-like"/>
    <property type="match status" value="1"/>
</dbReference>
<dbReference type="Pfam" id="PF00067">
    <property type="entry name" value="p450"/>
    <property type="match status" value="1"/>
</dbReference>
<dbReference type="PRINTS" id="PR00463">
    <property type="entry name" value="EP450I"/>
</dbReference>
<dbReference type="InterPro" id="IPR050121">
    <property type="entry name" value="Cytochrome_P450_monoxygenase"/>
</dbReference>
<reference evidence="1 2" key="1">
    <citation type="submission" date="2023-08" db="EMBL/GenBank/DDBJ databases">
        <title>Black Yeasts Isolated from many extreme environments.</title>
        <authorList>
            <person name="Coleine C."/>
            <person name="Stajich J.E."/>
            <person name="Selbmann L."/>
        </authorList>
    </citation>
    <scope>NUCLEOTIDE SEQUENCE [LARGE SCALE GENOMIC DNA]</scope>
    <source>
        <strain evidence="1 2">CCFEE 5885</strain>
    </source>
</reference>
<evidence type="ECO:0008006" key="3">
    <source>
        <dbReference type="Google" id="ProtNLM"/>
    </source>
</evidence>
<comment type="caution">
    <text evidence="1">The sequence shown here is derived from an EMBL/GenBank/DDBJ whole genome shotgun (WGS) entry which is preliminary data.</text>
</comment>
<dbReference type="Proteomes" id="UP001345013">
    <property type="component" value="Unassembled WGS sequence"/>
</dbReference>
<dbReference type="EMBL" id="JAVRRG010000224">
    <property type="protein sequence ID" value="KAK5077438.1"/>
    <property type="molecule type" value="Genomic_DNA"/>
</dbReference>
<dbReference type="PRINTS" id="PR00385">
    <property type="entry name" value="P450"/>
</dbReference>
<name>A0ABR0JWB5_9EURO</name>
<dbReference type="SUPFAM" id="SSF48264">
    <property type="entry name" value="Cytochrome P450"/>
    <property type="match status" value="1"/>
</dbReference>
<proteinExistence type="predicted"/>
<keyword evidence="2" id="KW-1185">Reference proteome</keyword>
<dbReference type="InterPro" id="IPR002401">
    <property type="entry name" value="Cyt_P450_E_grp-I"/>
</dbReference>
<sequence length="495" mass="55967">MESAYLRDVLLSVRNASAGTIASVVGALALAYVDHLSQHGRTCGGSNAALSRKGHLYLYDACRKYGSVVRIAPNVLVTYDTDLIRKMNAVRSPYRRSDWFKAFKFDADRENVFSETDTEKHAKMRSKVTLGYSGKENPNLGPDMDRVIMRMIGLIRSKYISQGATVRPCDLGQIIQYLTLDIITVLSLGKSFGWLEDEDKYEYIATMEVNVPAMNFMSAVPFLSRLLRMPAIQRMTLPTVKDCVGMGRIKAIAREVIAERFKPGAEKVTRNDMTQSFIEHGLTQAENADESLLQILAGSDTSGTIMRAAIIYITSNPRICRRLQEELTTADTPPGEVISYARALQLPYLNACIKETLRYYPINAGLSPKTVGPEGDTHNGVYLPPGTDIGISAWMVYRHNPVYGPDFAYYRPEGWLESSSEQLAVMEKEHDLIFMYGRFRCLGERIARIELLKSTFELFRRFDMSLINPMQPLQKEENYGLWIQRGLMVRMEEHK</sequence>
<dbReference type="Gene3D" id="1.10.630.10">
    <property type="entry name" value="Cytochrome P450"/>
    <property type="match status" value="1"/>
</dbReference>
<accession>A0ABR0JWB5</accession>
<dbReference type="PANTHER" id="PTHR24305:SF168">
    <property type="entry name" value="P450, PUTATIVE (EUROFUNG)-RELATED"/>
    <property type="match status" value="1"/>
</dbReference>
<protein>
    <recommendedName>
        <fullName evidence="3">Cytochrome P450</fullName>
    </recommendedName>
</protein>
<organism evidence="1 2">
    <name type="scientific">Lithohypha guttulata</name>
    <dbReference type="NCBI Taxonomy" id="1690604"/>
    <lineage>
        <taxon>Eukaryota</taxon>
        <taxon>Fungi</taxon>
        <taxon>Dikarya</taxon>
        <taxon>Ascomycota</taxon>
        <taxon>Pezizomycotina</taxon>
        <taxon>Eurotiomycetes</taxon>
        <taxon>Chaetothyriomycetidae</taxon>
        <taxon>Chaetothyriales</taxon>
        <taxon>Trichomeriaceae</taxon>
        <taxon>Lithohypha</taxon>
    </lineage>
</organism>
<evidence type="ECO:0000313" key="2">
    <source>
        <dbReference type="Proteomes" id="UP001345013"/>
    </source>
</evidence>